<dbReference type="EMBL" id="LAZR01007968">
    <property type="protein sequence ID" value="KKM81766.1"/>
    <property type="molecule type" value="Genomic_DNA"/>
</dbReference>
<evidence type="ECO:0000313" key="1">
    <source>
        <dbReference type="EMBL" id="KKM81766.1"/>
    </source>
</evidence>
<accession>A0A0F9L3U6</accession>
<sequence>MIREYIAKGSQVGLSKKVNIVQIISKRRERLRDEIVCEVPLTILVNEKELVTL</sequence>
<reference evidence="1" key="1">
    <citation type="journal article" date="2015" name="Nature">
        <title>Complex archaea that bridge the gap between prokaryotes and eukaryotes.</title>
        <authorList>
            <person name="Spang A."/>
            <person name="Saw J.H."/>
            <person name="Jorgensen S.L."/>
            <person name="Zaremba-Niedzwiedzka K."/>
            <person name="Martijn J."/>
            <person name="Lind A.E."/>
            <person name="van Eijk R."/>
            <person name="Schleper C."/>
            <person name="Guy L."/>
            <person name="Ettema T.J."/>
        </authorList>
    </citation>
    <scope>NUCLEOTIDE SEQUENCE</scope>
</reference>
<comment type="caution">
    <text evidence="1">The sequence shown here is derived from an EMBL/GenBank/DDBJ whole genome shotgun (WGS) entry which is preliminary data.</text>
</comment>
<proteinExistence type="predicted"/>
<name>A0A0F9L3U6_9ZZZZ</name>
<protein>
    <submittedName>
        <fullName evidence="1">Uncharacterized protein</fullName>
    </submittedName>
</protein>
<gene>
    <name evidence="1" type="ORF">LCGC14_1326550</name>
</gene>
<organism evidence="1">
    <name type="scientific">marine sediment metagenome</name>
    <dbReference type="NCBI Taxonomy" id="412755"/>
    <lineage>
        <taxon>unclassified sequences</taxon>
        <taxon>metagenomes</taxon>
        <taxon>ecological metagenomes</taxon>
    </lineage>
</organism>
<dbReference type="AlphaFoldDB" id="A0A0F9L3U6"/>
<feature type="non-terminal residue" evidence="1">
    <location>
        <position position="53"/>
    </location>
</feature>